<evidence type="ECO:0000256" key="8">
    <source>
        <dbReference type="ARBA" id="ARBA00022786"/>
    </source>
</evidence>
<comment type="catalytic activity">
    <reaction evidence="1">
        <text>[E2 ubiquitin-conjugating enzyme]-S-ubiquitinyl-L-cysteine + [acceptor protein]-L-lysine = [E2 ubiquitin-conjugating enzyme]-L-cysteine + [acceptor protein]-N(6)-ubiquitinyl-L-lysine.</text>
        <dbReference type="EC" id="2.3.2.31"/>
    </reaction>
</comment>
<dbReference type="PROSITE" id="PS00518">
    <property type="entry name" value="ZF_RING_1"/>
    <property type="match status" value="1"/>
</dbReference>
<dbReference type="OrthoDB" id="10009520at2759"/>
<protein>
    <recommendedName>
        <fullName evidence="3">RBR-type E3 ubiquitin transferase</fullName>
        <ecNumber evidence="3">2.3.2.31</ecNumber>
    </recommendedName>
</protein>
<comment type="pathway">
    <text evidence="2">Protein modification; protein ubiquitination.</text>
</comment>
<evidence type="ECO:0000256" key="11">
    <source>
        <dbReference type="SAM" id="MobiDB-lite"/>
    </source>
</evidence>
<evidence type="ECO:0000256" key="10">
    <source>
        <dbReference type="SAM" id="Coils"/>
    </source>
</evidence>
<dbReference type="Pfam" id="PF22605">
    <property type="entry name" value="IBR_2"/>
    <property type="match status" value="1"/>
</dbReference>
<keyword evidence="7" id="KW-0863">Zinc-finger</keyword>
<evidence type="ECO:0000259" key="12">
    <source>
        <dbReference type="PROSITE" id="PS51873"/>
    </source>
</evidence>
<keyword evidence="9" id="KW-0862">Zinc</keyword>
<keyword evidence="14" id="KW-1185">Reference proteome</keyword>
<dbReference type="Gene3D" id="1.20.120.1750">
    <property type="match status" value="1"/>
</dbReference>
<keyword evidence="8" id="KW-0833">Ubl conjugation pathway</keyword>
<evidence type="ECO:0000313" key="14">
    <source>
        <dbReference type="Proteomes" id="UP000235672"/>
    </source>
</evidence>
<dbReference type="EC" id="2.3.2.31" evidence="3"/>
<organism evidence="13 14">
    <name type="scientific">Hyaloscypha hepaticicola</name>
    <dbReference type="NCBI Taxonomy" id="2082293"/>
    <lineage>
        <taxon>Eukaryota</taxon>
        <taxon>Fungi</taxon>
        <taxon>Dikarya</taxon>
        <taxon>Ascomycota</taxon>
        <taxon>Pezizomycotina</taxon>
        <taxon>Leotiomycetes</taxon>
        <taxon>Helotiales</taxon>
        <taxon>Hyaloscyphaceae</taxon>
        <taxon>Hyaloscypha</taxon>
    </lineage>
</organism>
<proteinExistence type="predicted"/>
<accession>A0A2J6QDJ8</accession>
<evidence type="ECO:0000256" key="7">
    <source>
        <dbReference type="ARBA" id="ARBA00022771"/>
    </source>
</evidence>
<feature type="region of interest" description="Disordered" evidence="11">
    <location>
        <begin position="236"/>
        <end position="280"/>
    </location>
</feature>
<dbReference type="GO" id="GO:0008270">
    <property type="term" value="F:zinc ion binding"/>
    <property type="evidence" value="ECO:0007669"/>
    <property type="project" value="UniProtKB-KW"/>
</dbReference>
<dbReference type="EMBL" id="KZ613473">
    <property type="protein sequence ID" value="PMD24344.1"/>
    <property type="molecule type" value="Genomic_DNA"/>
</dbReference>
<evidence type="ECO:0000256" key="5">
    <source>
        <dbReference type="ARBA" id="ARBA00022723"/>
    </source>
</evidence>
<dbReference type="Pfam" id="PF01485">
    <property type="entry name" value="IBR"/>
    <property type="match status" value="1"/>
</dbReference>
<dbReference type="InterPro" id="IPR013083">
    <property type="entry name" value="Znf_RING/FYVE/PHD"/>
</dbReference>
<dbReference type="GO" id="GO:0016567">
    <property type="term" value="P:protein ubiquitination"/>
    <property type="evidence" value="ECO:0007669"/>
    <property type="project" value="InterPro"/>
</dbReference>
<feature type="compositionally biased region" description="Low complexity" evidence="11">
    <location>
        <begin position="253"/>
        <end position="271"/>
    </location>
</feature>
<keyword evidence="5" id="KW-0479">Metal-binding</keyword>
<dbReference type="PROSITE" id="PS51873">
    <property type="entry name" value="TRIAD"/>
    <property type="match status" value="1"/>
</dbReference>
<dbReference type="AlphaFoldDB" id="A0A2J6QDJ8"/>
<sequence length="701" mass="79368">MENIEDTVVTSVLTDALSRYMRYIEVEQELHESSQPRRGKGVQTDTDLARTEYFRARTVTTGFCLHFVGQIAENVKRWATGEAEVKDVGRGKEKEKKVDFGIRDQDLIDFNENIPLSPDDCFKPVWEDEDDEPYINPMTGQWITPVTSKSAGPSNSQWMYENPSRKASAGQVLKADESLFPTTDEVREANIPNILVDLQRRVQPKDVSVVPQLPPLSIFPKLIDLDDDDQLPYDALLPGAILPPTNPFSNPLPSRRSSTNTSGSNTPNTSSRDTDHEPEDIFLDSANGRQQIVNLQSECALDNDHLQNTLQFAFPLEDATTTSRFDLDRLAALKLQAQFDNEAQQTSHFRSQDGYAGQLEQEERTGVLGFSADTEAAKRLALEWEAQDGIYEQNLEKLRKEWAEEDRRLEEQAAFADAMRRDEEARDEAIRRDQAAAMAALNQWEQERREAEDSTRRLREQIEREEEEEMERMRAAIEQARRLAEELERQEEEERQRLAAEAAEAERRERQADCVVCMEPSDKVDMCSLSCEHYYCEDCVIAAFNTALSSRAPFTCCTRDPIPASVATDFLPAQTVIQYDLMVLELTTPNPRYCSNRNCRLFIPPNSVHGPLAICPSCHTRTCSLCNNAEHAGVCAEDREGAAVVAMARGMGWKPCPRCGALVEKHGGCLHMTCKISSCRAQWCWECLRDWGICNSTCRRA</sequence>
<dbReference type="Gene3D" id="3.30.40.10">
    <property type="entry name" value="Zinc/RING finger domain, C3HC4 (zinc finger)"/>
    <property type="match status" value="1"/>
</dbReference>
<evidence type="ECO:0000256" key="1">
    <source>
        <dbReference type="ARBA" id="ARBA00001798"/>
    </source>
</evidence>
<dbReference type="PANTHER" id="PTHR11685">
    <property type="entry name" value="RBR FAMILY RING FINGER AND IBR DOMAIN-CONTAINING"/>
    <property type="match status" value="1"/>
</dbReference>
<keyword evidence="6" id="KW-0677">Repeat</keyword>
<keyword evidence="4" id="KW-0808">Transferase</keyword>
<dbReference type="GO" id="GO:0061630">
    <property type="term" value="F:ubiquitin protein ligase activity"/>
    <property type="evidence" value="ECO:0007669"/>
    <property type="project" value="UniProtKB-EC"/>
</dbReference>
<dbReference type="SUPFAM" id="SSF57850">
    <property type="entry name" value="RING/U-box"/>
    <property type="match status" value="2"/>
</dbReference>
<evidence type="ECO:0000256" key="6">
    <source>
        <dbReference type="ARBA" id="ARBA00022737"/>
    </source>
</evidence>
<dbReference type="InterPro" id="IPR002867">
    <property type="entry name" value="IBR_dom"/>
</dbReference>
<dbReference type="Proteomes" id="UP000235672">
    <property type="component" value="Unassembled WGS sequence"/>
</dbReference>
<dbReference type="InterPro" id="IPR054694">
    <property type="entry name" value="Parkin-like_IBR"/>
</dbReference>
<gene>
    <name evidence="13" type="ORF">NA56DRAFT_595779</name>
</gene>
<dbReference type="CDD" id="cd20335">
    <property type="entry name" value="BRcat_RBR"/>
    <property type="match status" value="1"/>
</dbReference>
<evidence type="ECO:0000313" key="13">
    <source>
        <dbReference type="EMBL" id="PMD24344.1"/>
    </source>
</evidence>
<dbReference type="InterPro" id="IPR044066">
    <property type="entry name" value="TRIAD_supradom"/>
</dbReference>
<keyword evidence="10" id="KW-0175">Coiled coil</keyword>
<feature type="domain" description="RING-type" evidence="12">
    <location>
        <begin position="510"/>
        <end position="701"/>
    </location>
</feature>
<dbReference type="InterPro" id="IPR017907">
    <property type="entry name" value="Znf_RING_CS"/>
</dbReference>
<evidence type="ECO:0000256" key="2">
    <source>
        <dbReference type="ARBA" id="ARBA00004906"/>
    </source>
</evidence>
<name>A0A2J6QDJ8_9HELO</name>
<dbReference type="STRING" id="1745343.A0A2J6QDJ8"/>
<evidence type="ECO:0000256" key="4">
    <source>
        <dbReference type="ARBA" id="ARBA00022679"/>
    </source>
</evidence>
<feature type="coiled-coil region" evidence="10">
    <location>
        <begin position="392"/>
        <end position="509"/>
    </location>
</feature>
<reference evidence="13 14" key="1">
    <citation type="submission" date="2016-05" db="EMBL/GenBank/DDBJ databases">
        <title>A degradative enzymes factory behind the ericoid mycorrhizal symbiosis.</title>
        <authorList>
            <consortium name="DOE Joint Genome Institute"/>
            <person name="Martino E."/>
            <person name="Morin E."/>
            <person name="Grelet G."/>
            <person name="Kuo A."/>
            <person name="Kohler A."/>
            <person name="Daghino S."/>
            <person name="Barry K."/>
            <person name="Choi C."/>
            <person name="Cichocki N."/>
            <person name="Clum A."/>
            <person name="Copeland A."/>
            <person name="Hainaut M."/>
            <person name="Haridas S."/>
            <person name="Labutti K."/>
            <person name="Lindquist E."/>
            <person name="Lipzen A."/>
            <person name="Khouja H.-R."/>
            <person name="Murat C."/>
            <person name="Ohm R."/>
            <person name="Olson A."/>
            <person name="Spatafora J."/>
            <person name="Veneault-Fourrey C."/>
            <person name="Henrissat B."/>
            <person name="Grigoriev I."/>
            <person name="Martin F."/>
            <person name="Perotto S."/>
        </authorList>
    </citation>
    <scope>NUCLEOTIDE SEQUENCE [LARGE SCALE GENOMIC DNA]</scope>
    <source>
        <strain evidence="13 14">UAMH 7357</strain>
    </source>
</reference>
<dbReference type="InterPro" id="IPR031127">
    <property type="entry name" value="E3_UB_ligase_RBR"/>
</dbReference>
<evidence type="ECO:0000256" key="3">
    <source>
        <dbReference type="ARBA" id="ARBA00012251"/>
    </source>
</evidence>
<dbReference type="SMART" id="SM00647">
    <property type="entry name" value="IBR"/>
    <property type="match status" value="2"/>
</dbReference>
<evidence type="ECO:0000256" key="9">
    <source>
        <dbReference type="ARBA" id="ARBA00022833"/>
    </source>
</evidence>